<keyword evidence="1" id="KW-0677">Repeat</keyword>
<dbReference type="InterPro" id="IPR032675">
    <property type="entry name" value="LRR_dom_sf"/>
</dbReference>
<dbReference type="STRING" id="1429867.A0A0G4PAF1"/>
<dbReference type="SUPFAM" id="SSF81383">
    <property type="entry name" value="F-box domain"/>
    <property type="match status" value="1"/>
</dbReference>
<dbReference type="Gene3D" id="1.20.1280.50">
    <property type="match status" value="1"/>
</dbReference>
<sequence length="604" mass="67300">MASRPDMRVVRGVTSKKKADIEQAATLQRTGQNAYKVGDLQGAIESFTQALAANNEDPGILDNRAATYCKLKQYSQARADARAMVKLAPNDDRVIIHLDAYFSIVGSSLTLEKGYLRLAKVLCLDGNFDKARDIYEYALQKLPADHPGRGLLEQLLKKLQDKLAGGNRRDPFTILPLEIAELTLQQFSFRQIVAILRVSKGWNQFLGGLTSLWMHVDLTGARSRVPWTSIRNYIHRSRAQLTNATIANIVPSATPKVIDMLSRCPQLEHLELMVHHDHPKEFYPKIKDFPRLKSIVCGVDISLTHAVVGSILYALPQLEKAVFLRVWDSPIGAPRPISTWPEHLPNMKSLTIGSSQENPHGLYFPEVIPGLGPSVYPNLEELRLVWYPARSQSFQFPPGLETPHLPPLRILDLHGAAIRPSFCSLLPTSLEALRFYAGSIGPAHLGNTFNRDPVTLPNLKTLVFNDAPWVNHSTLALFLLRSKAPLRTLHVDLCHKMNSSELFGVLYLLDKFNPELRELTELGVVCMAGIDDLSVKNLSAMFPNLQILDLSQTRITGCTIRMFADARNDESAVGKLDSLIIKGCDDVSRDAIDYGRQMGLKIVT</sequence>
<accession>A0A0G4PAF1</accession>
<evidence type="ECO:0000313" key="5">
    <source>
        <dbReference type="Proteomes" id="UP000053732"/>
    </source>
</evidence>
<feature type="repeat" description="TPR" evidence="3">
    <location>
        <begin position="112"/>
        <end position="145"/>
    </location>
</feature>
<dbReference type="SUPFAM" id="SSF48452">
    <property type="entry name" value="TPR-like"/>
    <property type="match status" value="1"/>
</dbReference>
<dbReference type="Gene3D" id="3.80.10.10">
    <property type="entry name" value="Ribonuclease Inhibitor"/>
    <property type="match status" value="1"/>
</dbReference>
<evidence type="ECO:0000313" key="4">
    <source>
        <dbReference type="EMBL" id="CRL23296.1"/>
    </source>
</evidence>
<keyword evidence="2 3" id="KW-0802">TPR repeat</keyword>
<dbReference type="EMBL" id="HG793142">
    <property type="protein sequence ID" value="CRL23296.1"/>
    <property type="molecule type" value="Genomic_DNA"/>
</dbReference>
<dbReference type="InterPro" id="IPR019734">
    <property type="entry name" value="TPR_rpt"/>
</dbReference>
<dbReference type="Proteomes" id="UP000053732">
    <property type="component" value="Unassembled WGS sequence"/>
</dbReference>
<dbReference type="AlphaFoldDB" id="A0A0G4PAF1"/>
<dbReference type="PANTHER" id="PTHR22904">
    <property type="entry name" value="TPR REPEAT CONTAINING PROTEIN"/>
    <property type="match status" value="1"/>
</dbReference>
<keyword evidence="5" id="KW-1185">Reference proteome</keyword>
<evidence type="ECO:0000256" key="2">
    <source>
        <dbReference type="ARBA" id="ARBA00022803"/>
    </source>
</evidence>
<gene>
    <name evidence="4" type="ORF">PCAMFM013_S009g000236</name>
</gene>
<reference evidence="4 5" key="1">
    <citation type="journal article" date="2014" name="Nat. Commun.">
        <title>Multiple recent horizontal transfers of a large genomic region in cheese making fungi.</title>
        <authorList>
            <person name="Cheeseman K."/>
            <person name="Ropars J."/>
            <person name="Renault P."/>
            <person name="Dupont J."/>
            <person name="Gouzy J."/>
            <person name="Branca A."/>
            <person name="Abraham A.L."/>
            <person name="Ceppi M."/>
            <person name="Conseiller E."/>
            <person name="Debuchy R."/>
            <person name="Malagnac F."/>
            <person name="Goarin A."/>
            <person name="Silar P."/>
            <person name="Lacoste S."/>
            <person name="Sallet E."/>
            <person name="Bensimon A."/>
            <person name="Giraud T."/>
            <person name="Brygoo Y."/>
        </authorList>
    </citation>
    <scope>NUCLEOTIDE SEQUENCE [LARGE SCALE GENOMIC DNA]</scope>
    <source>
        <strain evidence="5">FM 013</strain>
    </source>
</reference>
<dbReference type="SMART" id="SM00028">
    <property type="entry name" value="TPR"/>
    <property type="match status" value="3"/>
</dbReference>
<name>A0A0G4PAF1_PENC3</name>
<dbReference type="Gene3D" id="1.25.40.10">
    <property type="entry name" value="Tetratricopeptide repeat domain"/>
    <property type="match status" value="1"/>
</dbReference>
<dbReference type="PROSITE" id="PS50005">
    <property type="entry name" value="TPR"/>
    <property type="match status" value="2"/>
</dbReference>
<organism evidence="4 5">
    <name type="scientific">Penicillium camemberti (strain FM 013)</name>
    <dbReference type="NCBI Taxonomy" id="1429867"/>
    <lineage>
        <taxon>Eukaryota</taxon>
        <taxon>Fungi</taxon>
        <taxon>Dikarya</taxon>
        <taxon>Ascomycota</taxon>
        <taxon>Pezizomycotina</taxon>
        <taxon>Eurotiomycetes</taxon>
        <taxon>Eurotiomycetidae</taxon>
        <taxon>Eurotiales</taxon>
        <taxon>Aspergillaceae</taxon>
        <taxon>Penicillium</taxon>
    </lineage>
</organism>
<protein>
    <submittedName>
        <fullName evidence="4">Cyclin-like F-box</fullName>
    </submittedName>
</protein>
<dbReference type="GO" id="GO:0051879">
    <property type="term" value="F:Hsp90 protein binding"/>
    <property type="evidence" value="ECO:0007669"/>
    <property type="project" value="TreeGrafter"/>
</dbReference>
<dbReference type="InterPro" id="IPR011990">
    <property type="entry name" value="TPR-like_helical_dom_sf"/>
</dbReference>
<evidence type="ECO:0000256" key="1">
    <source>
        <dbReference type="ARBA" id="ARBA00022737"/>
    </source>
</evidence>
<dbReference type="InterPro" id="IPR036047">
    <property type="entry name" value="F-box-like_dom_sf"/>
</dbReference>
<evidence type="ECO:0000256" key="3">
    <source>
        <dbReference type="PROSITE-ProRule" id="PRU00339"/>
    </source>
</evidence>
<dbReference type="SUPFAM" id="SSF52047">
    <property type="entry name" value="RNI-like"/>
    <property type="match status" value="1"/>
</dbReference>
<feature type="repeat" description="TPR" evidence="3">
    <location>
        <begin position="24"/>
        <end position="57"/>
    </location>
</feature>
<dbReference type="PANTHER" id="PTHR22904:SF523">
    <property type="entry name" value="STRESS-INDUCED-PHOSPHOPROTEIN 1"/>
    <property type="match status" value="1"/>
</dbReference>
<proteinExistence type="predicted"/>